<dbReference type="EMBL" id="CAJPDS010000033">
    <property type="protein sequence ID" value="CAF9923509.1"/>
    <property type="molecule type" value="Genomic_DNA"/>
</dbReference>
<dbReference type="SUPFAM" id="SSF51905">
    <property type="entry name" value="FAD/NAD(P)-binding domain"/>
    <property type="match status" value="2"/>
</dbReference>
<dbReference type="Pfam" id="PF22366">
    <property type="entry name" value="NDH2_C"/>
    <property type="match status" value="1"/>
</dbReference>
<dbReference type="GO" id="GO:0003954">
    <property type="term" value="F:NADH dehydrogenase activity"/>
    <property type="evidence" value="ECO:0007669"/>
    <property type="project" value="InterPro"/>
</dbReference>
<dbReference type="OrthoDB" id="9992747at2759"/>
<sequence>MACVQRFQRLPSPLLETVVRTSYSAGPLVHLAVQRTRSFATADLSALDASKGNRERIIILGSGWAGYILSRKLSAKKFQTLVISPRSHFVFTPLLNSTAVGTLEFRTATEPVRSRHKPNVEFMEGRADDVDLSRKMVTVKESVVDSAQGLAVVEAPYDYESAGEARPERRLKKREGKRWEVAYDKLIVSVGSCSQTFGTKGIKEHAFFMKNISDAKKVRKRVLECFEIAALPTTSDQFRRQLLNFAVVGGGPTGMEFAAELSDLVSEDMTRLYPTLAPKVRITVYDVAPRILSMFDQKLREYAMQTFKRKGVDVRTSQDIQQLRSGLPRIGAGENADEVADSQGCCILTTKEDGDVGIGMCVWSTGNMMNTFVQGLLKKSHGFPSASAEVIDNTGQIAENVEWMIEKNKKTGAIVVDDHLRVQLQAGGQQAEGDKDSSEPSFRALMTDVFALGDNASIRDYPLPATAQTASQQALWLGKHLNNDSTALEAFRFKNLGIMAYVGGSKGLLQTGNGKGVQGYLAWLIWRGAYLTKSVSWRNKMLIPTYWWVALMQRASSADDEKQVSELGLWERYHKILNGQCLPITFLPLDSTTHRPYR</sequence>
<reference evidence="8" key="1">
    <citation type="submission" date="2021-03" db="EMBL/GenBank/DDBJ databases">
        <authorList>
            <person name="Tagirdzhanova G."/>
        </authorList>
    </citation>
    <scope>NUCLEOTIDE SEQUENCE</scope>
</reference>
<feature type="domain" description="External alternative NADH-ubiquinone oxidoreductase-like C-terminal" evidence="7">
    <location>
        <begin position="496"/>
        <end position="547"/>
    </location>
</feature>
<dbReference type="InterPro" id="IPR045024">
    <property type="entry name" value="NDH-2"/>
</dbReference>
<keyword evidence="2" id="KW-0285">Flavoprotein</keyword>
<keyword evidence="5" id="KW-0520">NAD</keyword>
<dbReference type="PANTHER" id="PTHR43706:SF17">
    <property type="entry name" value="NADH DEHYDROGENASE (EUROFUNG)"/>
    <property type="match status" value="1"/>
</dbReference>
<evidence type="ECO:0000259" key="7">
    <source>
        <dbReference type="Pfam" id="PF22366"/>
    </source>
</evidence>
<dbReference type="PANTHER" id="PTHR43706">
    <property type="entry name" value="NADH DEHYDROGENASE"/>
    <property type="match status" value="1"/>
</dbReference>
<protein>
    <recommendedName>
        <fullName evidence="10">FAD/NAD(P)-binding domain-containing protein</fullName>
    </recommendedName>
</protein>
<evidence type="ECO:0000256" key="1">
    <source>
        <dbReference type="ARBA" id="ARBA00005272"/>
    </source>
</evidence>
<dbReference type="InterPro" id="IPR023753">
    <property type="entry name" value="FAD/NAD-binding_dom"/>
</dbReference>
<evidence type="ECO:0000256" key="4">
    <source>
        <dbReference type="ARBA" id="ARBA00023002"/>
    </source>
</evidence>
<keyword evidence="9" id="KW-1185">Reference proteome</keyword>
<comment type="similarity">
    <text evidence="1">Belongs to the NADH dehydrogenase family.</text>
</comment>
<dbReference type="Pfam" id="PF07992">
    <property type="entry name" value="Pyr_redox_2"/>
    <property type="match status" value="1"/>
</dbReference>
<proteinExistence type="inferred from homology"/>
<feature type="domain" description="FAD/NAD(P)-binding" evidence="6">
    <location>
        <begin position="56"/>
        <end position="371"/>
    </location>
</feature>
<evidence type="ECO:0000313" key="9">
    <source>
        <dbReference type="Proteomes" id="UP000664521"/>
    </source>
</evidence>
<dbReference type="AlphaFoldDB" id="A0A8H3FFB6"/>
<dbReference type="Proteomes" id="UP000664521">
    <property type="component" value="Unassembled WGS sequence"/>
</dbReference>
<evidence type="ECO:0000256" key="5">
    <source>
        <dbReference type="ARBA" id="ARBA00023027"/>
    </source>
</evidence>
<organism evidence="8 9">
    <name type="scientific">Heterodermia speciosa</name>
    <dbReference type="NCBI Taxonomy" id="116794"/>
    <lineage>
        <taxon>Eukaryota</taxon>
        <taxon>Fungi</taxon>
        <taxon>Dikarya</taxon>
        <taxon>Ascomycota</taxon>
        <taxon>Pezizomycotina</taxon>
        <taxon>Lecanoromycetes</taxon>
        <taxon>OSLEUM clade</taxon>
        <taxon>Lecanoromycetidae</taxon>
        <taxon>Caliciales</taxon>
        <taxon>Physciaceae</taxon>
        <taxon>Heterodermia</taxon>
    </lineage>
</organism>
<accession>A0A8H3FFB6</accession>
<keyword evidence="4" id="KW-0560">Oxidoreductase</keyword>
<evidence type="ECO:0000256" key="3">
    <source>
        <dbReference type="ARBA" id="ARBA00022827"/>
    </source>
</evidence>
<evidence type="ECO:0008006" key="10">
    <source>
        <dbReference type="Google" id="ProtNLM"/>
    </source>
</evidence>
<evidence type="ECO:0000256" key="2">
    <source>
        <dbReference type="ARBA" id="ARBA00022630"/>
    </source>
</evidence>
<dbReference type="PRINTS" id="PR00368">
    <property type="entry name" value="FADPNR"/>
</dbReference>
<evidence type="ECO:0000259" key="6">
    <source>
        <dbReference type="Pfam" id="PF07992"/>
    </source>
</evidence>
<keyword evidence="3" id="KW-0274">FAD</keyword>
<gene>
    <name evidence="8" type="ORF">HETSPECPRED_005342</name>
</gene>
<dbReference type="InterPro" id="IPR054585">
    <property type="entry name" value="NDH2-like_C"/>
</dbReference>
<evidence type="ECO:0000313" key="8">
    <source>
        <dbReference type="EMBL" id="CAF9923509.1"/>
    </source>
</evidence>
<name>A0A8H3FFB6_9LECA</name>
<comment type="caution">
    <text evidence="8">The sequence shown here is derived from an EMBL/GenBank/DDBJ whole genome shotgun (WGS) entry which is preliminary data.</text>
</comment>
<dbReference type="GO" id="GO:0005739">
    <property type="term" value="C:mitochondrion"/>
    <property type="evidence" value="ECO:0007669"/>
    <property type="project" value="UniProtKB-ARBA"/>
</dbReference>
<dbReference type="Gene3D" id="3.50.50.100">
    <property type="match status" value="1"/>
</dbReference>
<dbReference type="InterPro" id="IPR036188">
    <property type="entry name" value="FAD/NAD-bd_sf"/>
</dbReference>